<name>A0ABT8R1I7_9BACT</name>
<gene>
    <name evidence="2" type="ORF">Q0590_00265</name>
</gene>
<keyword evidence="1" id="KW-0812">Transmembrane</keyword>
<dbReference type="RefSeq" id="WP_302035462.1">
    <property type="nucleotide sequence ID" value="NZ_JAUKPO010000001.1"/>
</dbReference>
<organism evidence="2 3">
    <name type="scientific">Rhodocytophaga aerolata</name>
    <dbReference type="NCBI Taxonomy" id="455078"/>
    <lineage>
        <taxon>Bacteria</taxon>
        <taxon>Pseudomonadati</taxon>
        <taxon>Bacteroidota</taxon>
        <taxon>Cytophagia</taxon>
        <taxon>Cytophagales</taxon>
        <taxon>Rhodocytophagaceae</taxon>
        <taxon>Rhodocytophaga</taxon>
    </lineage>
</organism>
<evidence type="ECO:0000256" key="1">
    <source>
        <dbReference type="SAM" id="Phobius"/>
    </source>
</evidence>
<feature type="transmembrane region" description="Helical" evidence="1">
    <location>
        <begin position="38"/>
        <end position="63"/>
    </location>
</feature>
<keyword evidence="1" id="KW-1133">Transmembrane helix</keyword>
<keyword evidence="1" id="KW-0472">Membrane</keyword>
<evidence type="ECO:0000313" key="2">
    <source>
        <dbReference type="EMBL" id="MDO1444657.1"/>
    </source>
</evidence>
<sequence>MKTKENIEQIITHFEKNTAAKISKLEMKQFHFSSSKNAFWFAFGKYGVSVVVISILAFSGWLLNRMDKKKEQDIEHISYLLEKSPVQEKKLNDTIAIRLITLFPAKDLQSSLAGKNYVYSKDCNCIEIPLIFLESYSSK</sequence>
<evidence type="ECO:0000313" key="3">
    <source>
        <dbReference type="Proteomes" id="UP001168528"/>
    </source>
</evidence>
<accession>A0ABT8R1I7</accession>
<dbReference type="EMBL" id="JAUKPO010000001">
    <property type="protein sequence ID" value="MDO1444657.1"/>
    <property type="molecule type" value="Genomic_DNA"/>
</dbReference>
<protein>
    <submittedName>
        <fullName evidence="2">Uncharacterized protein</fullName>
    </submittedName>
</protein>
<keyword evidence="3" id="KW-1185">Reference proteome</keyword>
<comment type="caution">
    <text evidence="2">The sequence shown here is derived from an EMBL/GenBank/DDBJ whole genome shotgun (WGS) entry which is preliminary data.</text>
</comment>
<dbReference type="Proteomes" id="UP001168528">
    <property type="component" value="Unassembled WGS sequence"/>
</dbReference>
<proteinExistence type="predicted"/>
<reference evidence="2" key="1">
    <citation type="submission" date="2023-07" db="EMBL/GenBank/DDBJ databases">
        <title>The genome sequence of Rhodocytophaga aerolata KACC 12507.</title>
        <authorList>
            <person name="Zhang X."/>
        </authorList>
    </citation>
    <scope>NUCLEOTIDE SEQUENCE</scope>
    <source>
        <strain evidence="2">KACC 12507</strain>
    </source>
</reference>